<keyword evidence="3" id="KW-1185">Reference proteome</keyword>
<dbReference type="AlphaFoldDB" id="B8BSB9"/>
<reference evidence="2 3" key="2">
    <citation type="journal article" date="2008" name="Nature">
        <title>The Phaeodactylum genome reveals the evolutionary history of diatom genomes.</title>
        <authorList>
            <person name="Bowler C."/>
            <person name="Allen A.E."/>
            <person name="Badger J.H."/>
            <person name="Grimwood J."/>
            <person name="Jabbari K."/>
            <person name="Kuo A."/>
            <person name="Maheswari U."/>
            <person name="Martens C."/>
            <person name="Maumus F."/>
            <person name="Otillar R.P."/>
            <person name="Rayko E."/>
            <person name="Salamov A."/>
            <person name="Vandepoele K."/>
            <person name="Beszteri B."/>
            <person name="Gruber A."/>
            <person name="Heijde M."/>
            <person name="Katinka M."/>
            <person name="Mock T."/>
            <person name="Valentin K."/>
            <person name="Verret F."/>
            <person name="Berges J.A."/>
            <person name="Brownlee C."/>
            <person name="Cadoret J.P."/>
            <person name="Chiovitti A."/>
            <person name="Choi C.J."/>
            <person name="Coesel S."/>
            <person name="De Martino A."/>
            <person name="Detter J.C."/>
            <person name="Durkin C."/>
            <person name="Falciatore A."/>
            <person name="Fournet J."/>
            <person name="Haruta M."/>
            <person name="Huysman M.J."/>
            <person name="Jenkins B.D."/>
            <person name="Jiroutova K."/>
            <person name="Jorgensen R.E."/>
            <person name="Joubert Y."/>
            <person name="Kaplan A."/>
            <person name="Kroger N."/>
            <person name="Kroth P.G."/>
            <person name="La Roche J."/>
            <person name="Lindquist E."/>
            <person name="Lommer M."/>
            <person name="Martin-Jezequel V."/>
            <person name="Lopez P.J."/>
            <person name="Lucas S."/>
            <person name="Mangogna M."/>
            <person name="McGinnis K."/>
            <person name="Medlin L.K."/>
            <person name="Montsant A."/>
            <person name="Oudot-Le Secq M.P."/>
            <person name="Napoli C."/>
            <person name="Obornik M."/>
            <person name="Parker M.S."/>
            <person name="Petit J.L."/>
            <person name="Porcel B.M."/>
            <person name="Poulsen N."/>
            <person name="Robison M."/>
            <person name="Rychlewski L."/>
            <person name="Rynearson T.A."/>
            <person name="Schmutz J."/>
            <person name="Shapiro H."/>
            <person name="Siaut M."/>
            <person name="Stanley M."/>
            <person name="Sussman M.R."/>
            <person name="Taylor A.R."/>
            <person name="Vardi A."/>
            <person name="von Dassow P."/>
            <person name="Vyverman W."/>
            <person name="Willis A."/>
            <person name="Wyrwicz L.S."/>
            <person name="Rokhsar D.S."/>
            <person name="Weissenbach J."/>
            <person name="Armbrust E.V."/>
            <person name="Green B.R."/>
            <person name="Van de Peer Y."/>
            <person name="Grigoriev I.V."/>
        </authorList>
    </citation>
    <scope>NUCLEOTIDE SEQUENCE [LARGE SCALE GENOMIC DNA]</scope>
    <source>
        <strain evidence="2 3">CCMP1335</strain>
    </source>
</reference>
<evidence type="ECO:0000313" key="2">
    <source>
        <dbReference type="EMBL" id="EED96101.1"/>
    </source>
</evidence>
<proteinExistence type="predicted"/>
<evidence type="ECO:0000313" key="3">
    <source>
        <dbReference type="Proteomes" id="UP000001449"/>
    </source>
</evidence>
<feature type="compositionally biased region" description="Polar residues" evidence="1">
    <location>
        <begin position="159"/>
        <end position="169"/>
    </location>
</feature>
<dbReference type="OMA" id="RDINDDY"/>
<reference evidence="2 3" key="1">
    <citation type="journal article" date="2004" name="Science">
        <title>The genome of the diatom Thalassiosira pseudonana: ecology, evolution, and metabolism.</title>
        <authorList>
            <person name="Armbrust E.V."/>
            <person name="Berges J.A."/>
            <person name="Bowler C."/>
            <person name="Green B.R."/>
            <person name="Martinez D."/>
            <person name="Putnam N.H."/>
            <person name="Zhou S."/>
            <person name="Allen A.E."/>
            <person name="Apt K.E."/>
            <person name="Bechner M."/>
            <person name="Brzezinski M.A."/>
            <person name="Chaal B.K."/>
            <person name="Chiovitti A."/>
            <person name="Davis A.K."/>
            <person name="Demarest M.S."/>
            <person name="Detter J.C."/>
            <person name="Glavina T."/>
            <person name="Goodstein D."/>
            <person name="Hadi M.Z."/>
            <person name="Hellsten U."/>
            <person name="Hildebrand M."/>
            <person name="Jenkins B.D."/>
            <person name="Jurka J."/>
            <person name="Kapitonov V.V."/>
            <person name="Kroger N."/>
            <person name="Lau W.W."/>
            <person name="Lane T.W."/>
            <person name="Larimer F.W."/>
            <person name="Lippmeier J.C."/>
            <person name="Lucas S."/>
            <person name="Medina M."/>
            <person name="Montsant A."/>
            <person name="Obornik M."/>
            <person name="Parker M.S."/>
            <person name="Palenik B."/>
            <person name="Pazour G.J."/>
            <person name="Richardson P.M."/>
            <person name="Rynearson T.A."/>
            <person name="Saito M.A."/>
            <person name="Schwartz D.C."/>
            <person name="Thamatrakoln K."/>
            <person name="Valentin K."/>
            <person name="Vardi A."/>
            <person name="Wilkerson F.P."/>
            <person name="Rokhsar D.S."/>
        </authorList>
    </citation>
    <scope>NUCLEOTIDE SEQUENCE [LARGE SCALE GENOMIC DNA]</scope>
    <source>
        <strain evidence="2 3">CCMP1335</strain>
    </source>
</reference>
<dbReference type="HOGENOM" id="CLU_892791_0_0_1"/>
<organism evidence="2 3">
    <name type="scientific">Thalassiosira pseudonana</name>
    <name type="common">Marine diatom</name>
    <name type="synonym">Cyclotella nana</name>
    <dbReference type="NCBI Taxonomy" id="35128"/>
    <lineage>
        <taxon>Eukaryota</taxon>
        <taxon>Sar</taxon>
        <taxon>Stramenopiles</taxon>
        <taxon>Ochrophyta</taxon>
        <taxon>Bacillariophyta</taxon>
        <taxon>Coscinodiscophyceae</taxon>
        <taxon>Thalassiosirophycidae</taxon>
        <taxon>Thalassiosirales</taxon>
        <taxon>Thalassiosiraceae</taxon>
        <taxon>Thalassiosira</taxon>
    </lineage>
</organism>
<feature type="compositionally biased region" description="Gly residues" evidence="1">
    <location>
        <begin position="87"/>
        <end position="99"/>
    </location>
</feature>
<dbReference type="GeneID" id="7452548"/>
<feature type="compositionally biased region" description="Polar residues" evidence="1">
    <location>
        <begin position="44"/>
        <end position="54"/>
    </location>
</feature>
<feature type="region of interest" description="Disordered" evidence="1">
    <location>
        <begin position="44"/>
        <end position="99"/>
    </location>
</feature>
<feature type="compositionally biased region" description="Polar residues" evidence="1">
    <location>
        <begin position="126"/>
        <end position="149"/>
    </location>
</feature>
<evidence type="ECO:0000256" key="1">
    <source>
        <dbReference type="SAM" id="MobiDB-lite"/>
    </source>
</evidence>
<dbReference type="RefSeq" id="XP_002286460.1">
    <property type="nucleotide sequence ID" value="XM_002286424.1"/>
</dbReference>
<dbReference type="eggNOG" id="ENOG502QZ1I">
    <property type="taxonomic scope" value="Eukaryota"/>
</dbReference>
<name>B8BSB9_THAPS</name>
<gene>
    <name evidence="2" type="ORF">THAPSDRAFT_1930</name>
</gene>
<feature type="region of interest" description="Disordered" evidence="1">
    <location>
        <begin position="120"/>
        <end position="170"/>
    </location>
</feature>
<dbReference type="EMBL" id="CM000638">
    <property type="protein sequence ID" value="EED96101.1"/>
    <property type="molecule type" value="Genomic_DNA"/>
</dbReference>
<sequence>MFLNNAPIRTASFQTNNNENIIQQRSKPLNNNSENVVSNNTMKKTSFNNENSMKTPHRNKDKLLDGGAAATTQQRRRRALGDISNRKGGGLAGNGATGKSGAGKVVVGLKQNKAILFATPSAKPRNMQQQQQLNPPRTANKTPSNSTTIKPRLVGGGTIPTNRPKTAKSSEYDGVFGVTTRWSEEVNTFDRDRSPFDFIPREEVEMVDTIRREMIENDKKQRLEKLVKEERAFQEELLEQYCLVDENGDDGLAEVFDRCDLNGNDEKEDNEEDDTALWNALDRSNSWEDGVFDPAEERRLCGSDPLSMWGDF</sequence>
<dbReference type="KEGG" id="tps:THAPSDRAFT_1930"/>
<dbReference type="InParanoid" id="B8BSB9"/>
<dbReference type="Proteomes" id="UP000001449">
    <property type="component" value="Chromosome 1"/>
</dbReference>
<dbReference type="PaxDb" id="35128-Thaps1930"/>
<accession>B8BSB9</accession>
<protein>
    <submittedName>
        <fullName evidence="2">Uncharacterized protein</fullName>
    </submittedName>
</protein>